<dbReference type="GeneID" id="89973359"/>
<keyword evidence="2" id="KW-1185">Reference proteome</keyword>
<proteinExistence type="predicted"/>
<evidence type="ECO:0008006" key="3">
    <source>
        <dbReference type="Google" id="ProtNLM"/>
    </source>
</evidence>
<name>A0AAV9NT14_9EURO</name>
<reference evidence="1 2" key="1">
    <citation type="submission" date="2023-08" db="EMBL/GenBank/DDBJ databases">
        <title>Black Yeasts Isolated from many extreme environments.</title>
        <authorList>
            <person name="Coleine C."/>
            <person name="Stajich J.E."/>
            <person name="Selbmann L."/>
        </authorList>
    </citation>
    <scope>NUCLEOTIDE SEQUENCE [LARGE SCALE GENOMIC DNA]</scope>
    <source>
        <strain evidence="1 2">CCFEE 5792</strain>
    </source>
</reference>
<organism evidence="1 2">
    <name type="scientific">Exophiala bonariae</name>
    <dbReference type="NCBI Taxonomy" id="1690606"/>
    <lineage>
        <taxon>Eukaryota</taxon>
        <taxon>Fungi</taxon>
        <taxon>Dikarya</taxon>
        <taxon>Ascomycota</taxon>
        <taxon>Pezizomycotina</taxon>
        <taxon>Eurotiomycetes</taxon>
        <taxon>Chaetothyriomycetidae</taxon>
        <taxon>Chaetothyriales</taxon>
        <taxon>Herpotrichiellaceae</taxon>
        <taxon>Exophiala</taxon>
    </lineage>
</organism>
<dbReference type="RefSeq" id="XP_064711377.1">
    <property type="nucleotide sequence ID" value="XM_064848753.1"/>
</dbReference>
<sequence length="255" mass="27353">MAAATAMLDKKYEPLGGQGQKDHNSYVLGRIQNHNIAIACLPAGSDGLAAAATVARDMTRSFPAMRFGLLAGIGGGIPDLKNGTDIRLGDIVVSMPTDISGGVIHYAKGKIMGTGDSDSTFIRKGFLNAPPPVLRNAVSSLQSDHEGEVRRIPLYLAEMLERHPKMAENGYKYPGPQKNLLYCTHCLDEKSCGGCCQTLVNRPVRDNNDPRIHYGIIASGDLVVKNAAMRDTLRELLGAKCVEMEAAGLMNDCVL</sequence>
<accession>A0AAV9NT14</accession>
<dbReference type="Gene3D" id="3.40.50.1580">
    <property type="entry name" value="Nucleoside phosphorylase domain"/>
    <property type="match status" value="1"/>
</dbReference>
<evidence type="ECO:0000313" key="2">
    <source>
        <dbReference type="Proteomes" id="UP001358417"/>
    </source>
</evidence>
<dbReference type="GO" id="GO:0003824">
    <property type="term" value="F:catalytic activity"/>
    <property type="evidence" value="ECO:0007669"/>
    <property type="project" value="InterPro"/>
</dbReference>
<dbReference type="Proteomes" id="UP001358417">
    <property type="component" value="Unassembled WGS sequence"/>
</dbReference>
<dbReference type="InterPro" id="IPR053137">
    <property type="entry name" value="NLR-like"/>
</dbReference>
<dbReference type="GO" id="GO:0009116">
    <property type="term" value="P:nucleoside metabolic process"/>
    <property type="evidence" value="ECO:0007669"/>
    <property type="project" value="InterPro"/>
</dbReference>
<protein>
    <recommendedName>
        <fullName evidence="3">Nucleoside phosphorylase domain-containing protein</fullName>
    </recommendedName>
</protein>
<dbReference type="AlphaFoldDB" id="A0AAV9NT14"/>
<dbReference type="SUPFAM" id="SSF53167">
    <property type="entry name" value="Purine and uridine phosphorylases"/>
    <property type="match status" value="1"/>
</dbReference>
<comment type="caution">
    <text evidence="1">The sequence shown here is derived from an EMBL/GenBank/DDBJ whole genome shotgun (WGS) entry which is preliminary data.</text>
</comment>
<gene>
    <name evidence="1" type="ORF">LTR84_005181</name>
</gene>
<evidence type="ECO:0000313" key="1">
    <source>
        <dbReference type="EMBL" id="KAK5063105.1"/>
    </source>
</evidence>
<dbReference type="EMBL" id="JAVRRD010000002">
    <property type="protein sequence ID" value="KAK5063105.1"/>
    <property type="molecule type" value="Genomic_DNA"/>
</dbReference>
<dbReference type="PANTHER" id="PTHR46082">
    <property type="entry name" value="ATP/GTP-BINDING PROTEIN-RELATED"/>
    <property type="match status" value="1"/>
</dbReference>
<dbReference type="InterPro" id="IPR035994">
    <property type="entry name" value="Nucleoside_phosphorylase_sf"/>
</dbReference>
<dbReference type="PANTHER" id="PTHR46082:SF11">
    <property type="entry name" value="AAA+ ATPASE DOMAIN-CONTAINING PROTEIN-RELATED"/>
    <property type="match status" value="1"/>
</dbReference>